<sequence>MDNLIGTLRLLWAEPSFALAQALTGLAGASSLFLVSAGLTIVFGVTRVVNFAHGSFFMVGAYVAVDAIDRVGFWPGVVVAALAVGVVGILVEVAILRRVYPAPELFQLLATFGLVLVIQDATLWLWGPEDRMGPRAPGLRGAVEIFGQPVPHYDLFLIAVGPLVLGLLWLVFRRTRWGILVRAATADREMTAALGVDQRRLFTGVFALGALLAGLGGALQVPREAANLHMDLNVIAEAFVVVVVGGMGSIVGAYLAAVLIGVVHAFGVLLFPKLTLVLVFLIMAVVLIVRPAGLLGEAPVATGGGHGTGEPPLRPAGRGLRLAGALLLAALLLLPLVGGGYAVVLATDLLALTLFAASLHFLMGVGGMVSFGHAAYFGIGAYGAALAAKYLSAPMELALAFAPLAAGLAGVAFGWLCARVSGVYLAMLSLAFAQIAWSVAVQWLEVTGGDNGILGLWPSAWAAGPLGYYYLSLALSAAGVMAIRHLAHTPFGQSLRAGRDSPRRAEALGISVGARQWAAVAVAGSFAGLAGALFAYAKGSVFPSFLSISRSVDGLVMVLLGGVQSLTGPILGAFAYVGLADQLVRGMELWRLVLGLAIILLAVVFRGGLAGIGRRGEAP</sequence>
<feature type="transmembrane region" description="Helical" evidence="9">
    <location>
        <begin position="20"/>
        <end position="41"/>
    </location>
</feature>
<evidence type="ECO:0000256" key="6">
    <source>
        <dbReference type="ARBA" id="ARBA00022989"/>
    </source>
</evidence>
<evidence type="ECO:0000256" key="2">
    <source>
        <dbReference type="ARBA" id="ARBA00022448"/>
    </source>
</evidence>
<feature type="transmembrane region" description="Helical" evidence="9">
    <location>
        <begin position="351"/>
        <end position="377"/>
    </location>
</feature>
<dbReference type="RefSeq" id="WP_338069528.1">
    <property type="nucleotide sequence ID" value="NZ_AP019700.1"/>
</dbReference>
<keyword evidence="6 9" id="KW-1133">Transmembrane helix</keyword>
<feature type="transmembrane region" description="Helical" evidence="9">
    <location>
        <begin position="48"/>
        <end position="65"/>
    </location>
</feature>
<feature type="transmembrane region" description="Helical" evidence="9">
    <location>
        <begin position="201"/>
        <end position="219"/>
    </location>
</feature>
<dbReference type="Proteomes" id="UP000278222">
    <property type="component" value="Unassembled WGS sequence"/>
</dbReference>
<feature type="transmembrane region" description="Helical" evidence="9">
    <location>
        <begin position="467"/>
        <end position="487"/>
    </location>
</feature>
<keyword evidence="4 9" id="KW-0812">Transmembrane</keyword>
<feature type="transmembrane region" description="Helical" evidence="9">
    <location>
        <begin position="239"/>
        <end position="263"/>
    </location>
</feature>
<feature type="transmembrane region" description="Helical" evidence="9">
    <location>
        <begin position="397"/>
        <end position="416"/>
    </location>
</feature>
<dbReference type="InterPro" id="IPR052157">
    <property type="entry name" value="BCAA_transport_permease"/>
</dbReference>
<name>A0A3N1MKL2_9PROT</name>
<organism evidence="10 11">
    <name type="scientific">Stella humosa</name>
    <dbReference type="NCBI Taxonomy" id="94"/>
    <lineage>
        <taxon>Bacteria</taxon>
        <taxon>Pseudomonadati</taxon>
        <taxon>Pseudomonadota</taxon>
        <taxon>Alphaproteobacteria</taxon>
        <taxon>Rhodospirillales</taxon>
        <taxon>Stellaceae</taxon>
        <taxon>Stella</taxon>
    </lineage>
</organism>
<dbReference type="GO" id="GO:0015658">
    <property type="term" value="F:branched-chain amino acid transmembrane transporter activity"/>
    <property type="evidence" value="ECO:0007669"/>
    <property type="project" value="InterPro"/>
</dbReference>
<feature type="transmembrane region" description="Helical" evidence="9">
    <location>
        <begin position="508"/>
        <end position="535"/>
    </location>
</feature>
<gene>
    <name evidence="10" type="ORF">EDC65_0706</name>
</gene>
<evidence type="ECO:0000256" key="8">
    <source>
        <dbReference type="ARBA" id="ARBA00037998"/>
    </source>
</evidence>
<evidence type="ECO:0000256" key="5">
    <source>
        <dbReference type="ARBA" id="ARBA00022970"/>
    </source>
</evidence>
<keyword evidence="3" id="KW-1003">Cell membrane</keyword>
<dbReference type="CDD" id="cd06581">
    <property type="entry name" value="TM_PBP1_LivM_like"/>
    <property type="match status" value="1"/>
</dbReference>
<dbReference type="AlphaFoldDB" id="A0A3N1MKL2"/>
<dbReference type="PANTHER" id="PTHR11795:SF442">
    <property type="entry name" value="ABC TRANSPORTER ATP-BINDING PROTEIN"/>
    <property type="match status" value="1"/>
</dbReference>
<keyword evidence="7 9" id="KW-0472">Membrane</keyword>
<evidence type="ECO:0000256" key="1">
    <source>
        <dbReference type="ARBA" id="ARBA00004651"/>
    </source>
</evidence>
<keyword evidence="5" id="KW-0029">Amino-acid transport</keyword>
<feature type="transmembrane region" description="Helical" evidence="9">
    <location>
        <begin position="322"/>
        <end position="344"/>
    </location>
</feature>
<dbReference type="GO" id="GO:0006865">
    <property type="term" value="P:amino acid transport"/>
    <property type="evidence" value="ECO:0007669"/>
    <property type="project" value="UniProtKB-KW"/>
</dbReference>
<evidence type="ECO:0000256" key="7">
    <source>
        <dbReference type="ARBA" id="ARBA00023136"/>
    </source>
</evidence>
<feature type="transmembrane region" description="Helical" evidence="9">
    <location>
        <begin position="108"/>
        <end position="127"/>
    </location>
</feature>
<accession>A0A3N1MKL2</accession>
<dbReference type="InterPro" id="IPR043428">
    <property type="entry name" value="LivM-like"/>
</dbReference>
<dbReference type="CDD" id="cd06582">
    <property type="entry name" value="TM_PBP1_LivH_like"/>
    <property type="match status" value="1"/>
</dbReference>
<dbReference type="PANTHER" id="PTHR11795">
    <property type="entry name" value="BRANCHED-CHAIN AMINO ACID TRANSPORT SYSTEM PERMEASE PROTEIN LIVH"/>
    <property type="match status" value="1"/>
</dbReference>
<evidence type="ECO:0000313" key="11">
    <source>
        <dbReference type="Proteomes" id="UP000278222"/>
    </source>
</evidence>
<feature type="transmembrane region" description="Helical" evidence="9">
    <location>
        <begin position="71"/>
        <end position="96"/>
    </location>
</feature>
<evidence type="ECO:0000256" key="3">
    <source>
        <dbReference type="ARBA" id="ARBA00022475"/>
    </source>
</evidence>
<feature type="transmembrane region" description="Helical" evidence="9">
    <location>
        <begin position="589"/>
        <end position="609"/>
    </location>
</feature>
<keyword evidence="11" id="KW-1185">Reference proteome</keyword>
<feature type="transmembrane region" description="Helical" evidence="9">
    <location>
        <begin position="423"/>
        <end position="444"/>
    </location>
</feature>
<dbReference type="GO" id="GO:0005886">
    <property type="term" value="C:plasma membrane"/>
    <property type="evidence" value="ECO:0007669"/>
    <property type="project" value="UniProtKB-SubCell"/>
</dbReference>
<feature type="transmembrane region" description="Helical" evidence="9">
    <location>
        <begin position="555"/>
        <end position="577"/>
    </location>
</feature>
<comment type="similarity">
    <text evidence="8">Belongs to the binding-protein-dependent transport system permease family. LivHM subfamily.</text>
</comment>
<dbReference type="EMBL" id="RJKX01000011">
    <property type="protein sequence ID" value="ROQ01526.1"/>
    <property type="molecule type" value="Genomic_DNA"/>
</dbReference>
<dbReference type="InterPro" id="IPR001851">
    <property type="entry name" value="ABC_transp_permease"/>
</dbReference>
<dbReference type="Pfam" id="PF02653">
    <property type="entry name" value="BPD_transp_2"/>
    <property type="match status" value="2"/>
</dbReference>
<comment type="caution">
    <text evidence="10">The sequence shown here is derived from an EMBL/GenBank/DDBJ whole genome shotgun (WGS) entry which is preliminary data.</text>
</comment>
<proteinExistence type="inferred from homology"/>
<reference evidence="10 11" key="1">
    <citation type="submission" date="2018-11" db="EMBL/GenBank/DDBJ databases">
        <title>Genomic Encyclopedia of Type Strains, Phase IV (KMG-IV): sequencing the most valuable type-strain genomes for metagenomic binning, comparative biology and taxonomic classification.</title>
        <authorList>
            <person name="Goeker M."/>
        </authorList>
    </citation>
    <scope>NUCLEOTIDE SEQUENCE [LARGE SCALE GENOMIC DNA]</scope>
    <source>
        <strain evidence="10 11">DSM 5900</strain>
    </source>
</reference>
<evidence type="ECO:0000256" key="4">
    <source>
        <dbReference type="ARBA" id="ARBA00022692"/>
    </source>
</evidence>
<comment type="subcellular location">
    <subcellularLocation>
        <location evidence="1">Cell membrane</location>
        <topology evidence="1">Multi-pass membrane protein</topology>
    </subcellularLocation>
</comment>
<feature type="transmembrane region" description="Helical" evidence="9">
    <location>
        <begin position="155"/>
        <end position="172"/>
    </location>
</feature>
<keyword evidence="2" id="KW-0813">Transport</keyword>
<protein>
    <submittedName>
        <fullName evidence="10">Amino acid/amide ABC transporter membrane protein 1 (HAAT family) /amino acid/amide ABC transporter membrane protein 2 (HAAT family)</fullName>
    </submittedName>
</protein>
<evidence type="ECO:0000256" key="9">
    <source>
        <dbReference type="SAM" id="Phobius"/>
    </source>
</evidence>
<evidence type="ECO:0000313" key="10">
    <source>
        <dbReference type="EMBL" id="ROQ01526.1"/>
    </source>
</evidence>
<feature type="transmembrane region" description="Helical" evidence="9">
    <location>
        <begin position="270"/>
        <end position="289"/>
    </location>
</feature>